<organism evidence="3 4">
    <name type="scientific">Stachybotrys chlorohalonatus (strain IBT 40285)</name>
    <dbReference type="NCBI Taxonomy" id="1283841"/>
    <lineage>
        <taxon>Eukaryota</taxon>
        <taxon>Fungi</taxon>
        <taxon>Dikarya</taxon>
        <taxon>Ascomycota</taxon>
        <taxon>Pezizomycotina</taxon>
        <taxon>Sordariomycetes</taxon>
        <taxon>Hypocreomycetidae</taxon>
        <taxon>Hypocreales</taxon>
        <taxon>Stachybotryaceae</taxon>
        <taxon>Stachybotrys</taxon>
    </lineage>
</organism>
<feature type="region of interest" description="Disordered" evidence="1">
    <location>
        <begin position="87"/>
        <end position="116"/>
    </location>
</feature>
<dbReference type="AlphaFoldDB" id="A0A084QJY7"/>
<keyword evidence="4" id="KW-1185">Reference proteome</keyword>
<proteinExistence type="predicted"/>
<feature type="compositionally biased region" description="Polar residues" evidence="1">
    <location>
        <begin position="99"/>
        <end position="116"/>
    </location>
</feature>
<dbReference type="OrthoDB" id="2444174at2759"/>
<accession>A0A084QJY7</accession>
<evidence type="ECO:0000313" key="4">
    <source>
        <dbReference type="Proteomes" id="UP000028524"/>
    </source>
</evidence>
<sequence>MSVTLLPFLYQTRTLARALRAPAVAKYMHVSHSARQRHLSDDSIPFHWDKPEARHDAAEPELGTITTMEAKIFKGIFEEIAQGKMLSPKRGAKPGGSASPATTSNEASTPDMTSSSIVEQARANEFGDSFLQRYPESLRDAAQVALGKYSDQPQRRSELSEAKMAELAKSEQQRQRQRAHLDELRLAESDRVTALMKACTTDAALWKVMEEEVFSLPPRLGIVQAEPLKKSVGKSERGTKSTKAAAKSESEMEVEPESTKLSMDVHGPLYPQFISLGLELFDTAFSRSSPYVFQLLPRVKELGLPSYVLGVSTPFYARLARIHWDRFGDANSAVDVLQEMHSVGLYADGNVSDLLARIKEHMHACSWGRQGQFVMAIMGAPPYNGSLTQRLEGMGEYVRQSRKERALGMGV</sequence>
<reference evidence="3 4" key="1">
    <citation type="journal article" date="2014" name="BMC Genomics">
        <title>Comparative genome sequencing reveals chemotype-specific gene clusters in the toxigenic black mold Stachybotrys.</title>
        <authorList>
            <person name="Semeiks J."/>
            <person name="Borek D."/>
            <person name="Otwinowski Z."/>
            <person name="Grishin N.V."/>
        </authorList>
    </citation>
    <scope>NUCLEOTIDE SEQUENCE [LARGE SCALE GENOMIC DNA]</scope>
    <source>
        <strain evidence="3 4">IBT 40285</strain>
    </source>
</reference>
<gene>
    <name evidence="3" type="ORF">S40285_06065</name>
</gene>
<protein>
    <recommendedName>
        <fullName evidence="2">Mtf2-like C-terminal domain-containing protein</fullName>
    </recommendedName>
</protein>
<evidence type="ECO:0000256" key="1">
    <source>
        <dbReference type="SAM" id="MobiDB-lite"/>
    </source>
</evidence>
<dbReference type="InterPro" id="IPR040009">
    <property type="entry name" value="Mtf2/C5D6.12-like"/>
</dbReference>
<dbReference type="InterPro" id="IPR043837">
    <property type="entry name" value="Mtf2-like_C"/>
</dbReference>
<dbReference type="InParanoid" id="A0A084QJY7"/>
<dbReference type="OMA" id="GPLYPAY"/>
<evidence type="ECO:0000259" key="2">
    <source>
        <dbReference type="Pfam" id="PF19189"/>
    </source>
</evidence>
<name>A0A084QJY7_STAC4</name>
<dbReference type="PANTHER" id="PTHR39468:SF1">
    <property type="entry name" value="MTF2-LIKE C-TERMINAL DOMAIN-CONTAINING PROTEIN"/>
    <property type="match status" value="1"/>
</dbReference>
<feature type="region of interest" description="Disordered" evidence="1">
    <location>
        <begin position="147"/>
        <end position="178"/>
    </location>
</feature>
<evidence type="ECO:0000313" key="3">
    <source>
        <dbReference type="EMBL" id="KFA64272.1"/>
    </source>
</evidence>
<dbReference type="Proteomes" id="UP000028524">
    <property type="component" value="Unassembled WGS sequence"/>
</dbReference>
<dbReference type="PANTHER" id="PTHR39468">
    <property type="entry name" value="CHROMOSOME 7, WHOLE GENOME SHOTGUN SEQUENCE"/>
    <property type="match status" value="1"/>
</dbReference>
<feature type="compositionally biased region" description="Basic and acidic residues" evidence="1">
    <location>
        <begin position="153"/>
        <end position="178"/>
    </location>
</feature>
<feature type="region of interest" description="Disordered" evidence="1">
    <location>
        <begin position="231"/>
        <end position="260"/>
    </location>
</feature>
<dbReference type="EMBL" id="KL660690">
    <property type="protein sequence ID" value="KFA64272.1"/>
    <property type="molecule type" value="Genomic_DNA"/>
</dbReference>
<feature type="domain" description="Mtf2-like C-terminal" evidence="2">
    <location>
        <begin position="189"/>
        <end position="371"/>
    </location>
</feature>
<dbReference type="GO" id="GO:0005739">
    <property type="term" value="C:mitochondrion"/>
    <property type="evidence" value="ECO:0007669"/>
    <property type="project" value="InterPro"/>
</dbReference>
<dbReference type="Pfam" id="PF19189">
    <property type="entry name" value="Mtf2"/>
    <property type="match status" value="1"/>
</dbReference>
<dbReference type="STRING" id="1283841.A0A084QJY7"/>
<dbReference type="HOGENOM" id="CLU_028481_0_0_1"/>